<dbReference type="Bgee" id="ENSOANG00000009252">
    <property type="expression patterns" value="Expressed in testis and 6 other cell types or tissues"/>
</dbReference>
<dbReference type="STRING" id="9258.ENSOANP00000014728"/>
<dbReference type="GeneID" id="100681045"/>
<evidence type="ECO:0000256" key="1">
    <source>
        <dbReference type="SAM" id="Phobius"/>
    </source>
</evidence>
<feature type="transmembrane region" description="Helical" evidence="1">
    <location>
        <begin position="12"/>
        <end position="37"/>
    </location>
</feature>
<dbReference type="Pfam" id="PF15206">
    <property type="entry name" value="FAM209"/>
    <property type="match status" value="1"/>
</dbReference>
<dbReference type="eggNOG" id="ENOG502SQY6">
    <property type="taxonomic scope" value="Eukaryota"/>
</dbReference>
<reference evidence="2" key="2">
    <citation type="submission" date="2025-09" db="UniProtKB">
        <authorList>
            <consortium name="Ensembl"/>
        </authorList>
    </citation>
    <scope>IDENTIFICATION</scope>
    <source>
        <strain evidence="2">Glennie</strain>
    </source>
</reference>
<name>F7F041_ORNAN</name>
<dbReference type="GeneTree" id="ENSGT00390000005057"/>
<protein>
    <submittedName>
        <fullName evidence="2">Family with sequence similarity 209 member B</fullName>
    </submittedName>
</protein>
<dbReference type="InParanoid" id="F7F041"/>
<keyword evidence="1" id="KW-0812">Transmembrane</keyword>
<dbReference type="OrthoDB" id="9507615at2759"/>
<dbReference type="AlphaFoldDB" id="F7F041"/>
<keyword evidence="3" id="KW-1185">Reference proteome</keyword>
<sequence length="186" mass="21396">MHRAHHEPALPPLWLIMQILRWFLFFSLCFTLGYTYIFSALKSSSSEREPLSQTDRPCGGHYRVRQNPVDQAKNWIGSKWIWLVFLGLLYGVIKILGSWQKNENKESVSLRGCWFRPLQKKSPIPRGKDFAVDTLTQVELELVSLVSKVKQLKGALSSNCSDLEVLPPDQLNNITIYEICEENDSD</sequence>
<organism evidence="2 3">
    <name type="scientific">Ornithorhynchus anatinus</name>
    <name type="common">Duckbill platypus</name>
    <dbReference type="NCBI Taxonomy" id="9258"/>
    <lineage>
        <taxon>Eukaryota</taxon>
        <taxon>Metazoa</taxon>
        <taxon>Chordata</taxon>
        <taxon>Craniata</taxon>
        <taxon>Vertebrata</taxon>
        <taxon>Euteleostomi</taxon>
        <taxon>Mammalia</taxon>
        <taxon>Monotremata</taxon>
        <taxon>Ornithorhynchidae</taxon>
        <taxon>Ornithorhynchus</taxon>
    </lineage>
</organism>
<reference evidence="2" key="1">
    <citation type="submission" date="2025-08" db="UniProtKB">
        <authorList>
            <consortium name="Ensembl"/>
        </authorList>
    </citation>
    <scope>IDENTIFICATION</scope>
    <source>
        <strain evidence="2">Glennie</strain>
    </source>
</reference>
<proteinExistence type="predicted"/>
<gene>
    <name evidence="2" type="primary">FAM209B</name>
</gene>
<dbReference type="KEGG" id="oaa:100681045"/>
<evidence type="ECO:0000313" key="3">
    <source>
        <dbReference type="Proteomes" id="UP000002279"/>
    </source>
</evidence>
<dbReference type="InterPro" id="IPR027943">
    <property type="entry name" value="FAM209"/>
</dbReference>
<dbReference type="RefSeq" id="XP_028927103.1">
    <property type="nucleotide sequence ID" value="XM_029071270.2"/>
</dbReference>
<dbReference type="Ensembl" id="ENSOANT00000014731.3">
    <property type="protein sequence ID" value="ENSOANP00000014728.3"/>
    <property type="gene ID" value="ENSOANG00000009252.3"/>
</dbReference>
<dbReference type="Proteomes" id="UP000002279">
    <property type="component" value="Unplaced"/>
</dbReference>
<keyword evidence="1" id="KW-0472">Membrane</keyword>
<dbReference type="CTD" id="388799"/>
<dbReference type="OMA" id="PPGLRCF"/>
<feature type="transmembrane region" description="Helical" evidence="1">
    <location>
        <begin position="80"/>
        <end position="97"/>
    </location>
</feature>
<keyword evidence="1" id="KW-1133">Transmembrane helix</keyword>
<evidence type="ECO:0000313" key="2">
    <source>
        <dbReference type="Ensembl" id="ENSOANP00000014728.3"/>
    </source>
</evidence>
<accession>F7F041</accession>
<dbReference type="HOGENOM" id="CLU_1585866_0_0_1"/>
<dbReference type="PANTHER" id="PTHR35157">
    <property type="entry name" value="PROTEIN FAM209A"/>
    <property type="match status" value="1"/>
</dbReference>
<dbReference type="PANTHER" id="PTHR35157:SF1">
    <property type="entry name" value="PROTEIN FAM209A"/>
    <property type="match status" value="1"/>
</dbReference>
<dbReference type="FunCoup" id="F7F041">
    <property type="interactions" value="45"/>
</dbReference>